<evidence type="ECO:0000313" key="2">
    <source>
        <dbReference type="Proteomes" id="UP001595791"/>
    </source>
</evidence>
<keyword evidence="2" id="KW-1185">Reference proteome</keyword>
<proteinExistence type="predicted"/>
<evidence type="ECO:0000313" key="1">
    <source>
        <dbReference type="EMBL" id="MFC4161201.1"/>
    </source>
</evidence>
<dbReference type="EMBL" id="JBHSBU010000001">
    <property type="protein sequence ID" value="MFC4161201.1"/>
    <property type="molecule type" value="Genomic_DNA"/>
</dbReference>
<dbReference type="RefSeq" id="WP_378166870.1">
    <property type="nucleotide sequence ID" value="NZ_JBHSBU010000001.1"/>
</dbReference>
<organism evidence="1 2">
    <name type="scientific">Chitinimonas lacunae</name>
    <dbReference type="NCBI Taxonomy" id="1963018"/>
    <lineage>
        <taxon>Bacteria</taxon>
        <taxon>Pseudomonadati</taxon>
        <taxon>Pseudomonadota</taxon>
        <taxon>Betaproteobacteria</taxon>
        <taxon>Neisseriales</taxon>
        <taxon>Chitinibacteraceae</taxon>
        <taxon>Chitinimonas</taxon>
    </lineage>
</organism>
<accession>A0ABV8MVT3</accession>
<reference evidence="2" key="1">
    <citation type="journal article" date="2019" name="Int. J. Syst. Evol. Microbiol.">
        <title>The Global Catalogue of Microorganisms (GCM) 10K type strain sequencing project: providing services to taxonomists for standard genome sequencing and annotation.</title>
        <authorList>
            <consortium name="The Broad Institute Genomics Platform"/>
            <consortium name="The Broad Institute Genome Sequencing Center for Infectious Disease"/>
            <person name="Wu L."/>
            <person name="Ma J."/>
        </authorList>
    </citation>
    <scope>NUCLEOTIDE SEQUENCE [LARGE SCALE GENOMIC DNA]</scope>
    <source>
        <strain evidence="2">LMG 29894</strain>
    </source>
</reference>
<name>A0ABV8MVT3_9NEIS</name>
<sequence>MPVQAAGPAVSWPPQPEEIKALYSRFSHSGWREIQTTIGPDGQVVCIHHARGEESRYRLKLSAQRWLQLRQLLVQHRPQPNVAAGELQDPHRATLDLTLRLKSGEVLRQSLQIAAHGDRAATVLHQAIDAVYRAAEENRLMRQQWQKSRQPDPLLAAMWW</sequence>
<dbReference type="Proteomes" id="UP001595791">
    <property type="component" value="Unassembled WGS sequence"/>
</dbReference>
<comment type="caution">
    <text evidence="1">The sequence shown here is derived from an EMBL/GenBank/DDBJ whole genome shotgun (WGS) entry which is preliminary data.</text>
</comment>
<protein>
    <submittedName>
        <fullName evidence="1">Uncharacterized protein</fullName>
    </submittedName>
</protein>
<gene>
    <name evidence="1" type="ORF">ACFOW7_17835</name>
</gene>